<keyword evidence="7" id="KW-1185">Reference proteome</keyword>
<feature type="transmembrane region" description="Helical" evidence="5">
    <location>
        <begin position="12"/>
        <end position="34"/>
    </location>
</feature>
<keyword evidence="2 5" id="KW-0812">Transmembrane</keyword>
<evidence type="ECO:0000256" key="2">
    <source>
        <dbReference type="ARBA" id="ARBA00022692"/>
    </source>
</evidence>
<evidence type="ECO:0000256" key="3">
    <source>
        <dbReference type="ARBA" id="ARBA00022989"/>
    </source>
</evidence>
<evidence type="ECO:0000313" key="6">
    <source>
        <dbReference type="EMBL" id="RPB09918.1"/>
    </source>
</evidence>
<feature type="transmembrane region" description="Helical" evidence="5">
    <location>
        <begin position="156"/>
        <end position="176"/>
    </location>
</feature>
<dbReference type="GO" id="GO:0016020">
    <property type="term" value="C:membrane"/>
    <property type="evidence" value="ECO:0007669"/>
    <property type="project" value="UniProtKB-SubCell"/>
</dbReference>
<evidence type="ECO:0000313" key="7">
    <source>
        <dbReference type="Proteomes" id="UP000277580"/>
    </source>
</evidence>
<proteinExistence type="predicted"/>
<keyword evidence="4 5" id="KW-0472">Membrane</keyword>
<dbReference type="AlphaFoldDB" id="A0A3N4KKG3"/>
<dbReference type="SUPFAM" id="SSF161084">
    <property type="entry name" value="MAPEG domain-like"/>
    <property type="match status" value="1"/>
</dbReference>
<dbReference type="EMBL" id="ML119147">
    <property type="protein sequence ID" value="RPB09918.1"/>
    <property type="molecule type" value="Genomic_DNA"/>
</dbReference>
<dbReference type="InParanoid" id="A0A3N4KKG3"/>
<sequence length="182" mass="19674">MDNYSTTTAVGLMPRLLTPATAAWCLPFGAYFFLLSGRVVYIRLTTGTALGDHIGASSPSPGKTEMGGAGANKTELAGVRKKTLADKPDPLYLAIRCYGNFIETVPIAMIFTFLAELNGADHKMMSYALGTYFMLKAAHIEFGLRSAGTMGVGRPIGYYGAQLWFAGMASYCAYLTKDYWMA</sequence>
<dbReference type="OrthoDB" id="19091at2759"/>
<dbReference type="STRING" id="1392247.A0A3N4KKG3"/>
<dbReference type="Pfam" id="PF01124">
    <property type="entry name" value="MAPEG"/>
    <property type="match status" value="1"/>
</dbReference>
<accession>A0A3N4KKG3</accession>
<gene>
    <name evidence="6" type="ORF">P167DRAFT_538035</name>
</gene>
<comment type="subcellular location">
    <subcellularLocation>
        <location evidence="1">Membrane</location>
    </subcellularLocation>
</comment>
<name>A0A3N4KKG3_9PEZI</name>
<protein>
    <recommendedName>
        <fullName evidence="8">Membrane-associated proteins in eicosanoid and glutathione metabolism</fullName>
    </recommendedName>
</protein>
<evidence type="ECO:0008006" key="8">
    <source>
        <dbReference type="Google" id="ProtNLM"/>
    </source>
</evidence>
<evidence type="ECO:0000256" key="5">
    <source>
        <dbReference type="SAM" id="Phobius"/>
    </source>
</evidence>
<reference evidence="6 7" key="1">
    <citation type="journal article" date="2018" name="Nat. Ecol. Evol.">
        <title>Pezizomycetes genomes reveal the molecular basis of ectomycorrhizal truffle lifestyle.</title>
        <authorList>
            <person name="Murat C."/>
            <person name="Payen T."/>
            <person name="Noel B."/>
            <person name="Kuo A."/>
            <person name="Morin E."/>
            <person name="Chen J."/>
            <person name="Kohler A."/>
            <person name="Krizsan K."/>
            <person name="Balestrini R."/>
            <person name="Da Silva C."/>
            <person name="Montanini B."/>
            <person name="Hainaut M."/>
            <person name="Levati E."/>
            <person name="Barry K.W."/>
            <person name="Belfiori B."/>
            <person name="Cichocki N."/>
            <person name="Clum A."/>
            <person name="Dockter R.B."/>
            <person name="Fauchery L."/>
            <person name="Guy J."/>
            <person name="Iotti M."/>
            <person name="Le Tacon F."/>
            <person name="Lindquist E.A."/>
            <person name="Lipzen A."/>
            <person name="Malagnac F."/>
            <person name="Mello A."/>
            <person name="Molinier V."/>
            <person name="Miyauchi S."/>
            <person name="Poulain J."/>
            <person name="Riccioni C."/>
            <person name="Rubini A."/>
            <person name="Sitrit Y."/>
            <person name="Splivallo R."/>
            <person name="Traeger S."/>
            <person name="Wang M."/>
            <person name="Zifcakova L."/>
            <person name="Wipf D."/>
            <person name="Zambonelli A."/>
            <person name="Paolocci F."/>
            <person name="Nowrousian M."/>
            <person name="Ottonello S."/>
            <person name="Baldrian P."/>
            <person name="Spatafora J.W."/>
            <person name="Henrissat B."/>
            <person name="Nagy L.G."/>
            <person name="Aury J.M."/>
            <person name="Wincker P."/>
            <person name="Grigoriev I.V."/>
            <person name="Bonfante P."/>
            <person name="Martin F.M."/>
        </authorList>
    </citation>
    <scope>NUCLEOTIDE SEQUENCE [LARGE SCALE GENOMIC DNA]</scope>
    <source>
        <strain evidence="6 7">CCBAS932</strain>
    </source>
</reference>
<dbReference type="Gene3D" id="1.20.120.550">
    <property type="entry name" value="Membrane associated eicosanoid/glutathione metabolism-like domain"/>
    <property type="match status" value="1"/>
</dbReference>
<evidence type="ECO:0000256" key="4">
    <source>
        <dbReference type="ARBA" id="ARBA00023136"/>
    </source>
</evidence>
<dbReference type="Proteomes" id="UP000277580">
    <property type="component" value="Unassembled WGS sequence"/>
</dbReference>
<dbReference type="PANTHER" id="PTHR35814:SF1">
    <property type="entry name" value="GLUTATHIONE S-TRANSFERASE-RELATED"/>
    <property type="match status" value="1"/>
</dbReference>
<dbReference type="InterPro" id="IPR001129">
    <property type="entry name" value="Membr-assoc_MAPEG"/>
</dbReference>
<evidence type="ECO:0000256" key="1">
    <source>
        <dbReference type="ARBA" id="ARBA00004370"/>
    </source>
</evidence>
<feature type="transmembrane region" description="Helical" evidence="5">
    <location>
        <begin position="91"/>
        <end position="115"/>
    </location>
</feature>
<keyword evidence="3 5" id="KW-1133">Transmembrane helix</keyword>
<dbReference type="InterPro" id="IPR023352">
    <property type="entry name" value="MAPEG-like_dom_sf"/>
</dbReference>
<dbReference type="PANTHER" id="PTHR35814">
    <property type="match status" value="1"/>
</dbReference>
<organism evidence="6 7">
    <name type="scientific">Morchella conica CCBAS932</name>
    <dbReference type="NCBI Taxonomy" id="1392247"/>
    <lineage>
        <taxon>Eukaryota</taxon>
        <taxon>Fungi</taxon>
        <taxon>Dikarya</taxon>
        <taxon>Ascomycota</taxon>
        <taxon>Pezizomycotina</taxon>
        <taxon>Pezizomycetes</taxon>
        <taxon>Pezizales</taxon>
        <taxon>Morchellaceae</taxon>
        <taxon>Morchella</taxon>
    </lineage>
</organism>